<dbReference type="SUPFAM" id="SSF49265">
    <property type="entry name" value="Fibronectin type III"/>
    <property type="match status" value="2"/>
</dbReference>
<reference evidence="3" key="1">
    <citation type="submission" date="2020-05" db="EMBL/GenBank/DDBJ databases">
        <authorList>
            <person name="Chiriac C."/>
            <person name="Salcher M."/>
            <person name="Ghai R."/>
            <person name="Kavagutti S V."/>
        </authorList>
    </citation>
    <scope>NUCLEOTIDE SEQUENCE</scope>
</reference>
<dbReference type="SMART" id="SM00060">
    <property type="entry name" value="FN3"/>
    <property type="match status" value="3"/>
</dbReference>
<evidence type="ECO:0000313" key="3">
    <source>
        <dbReference type="EMBL" id="CAB4538778.1"/>
    </source>
</evidence>
<dbReference type="InterPro" id="IPR050964">
    <property type="entry name" value="Striated_Muscle_Regulatory"/>
</dbReference>
<dbReference type="CDD" id="cd15482">
    <property type="entry name" value="Sialidase_non-viral"/>
    <property type="match status" value="1"/>
</dbReference>
<dbReference type="AlphaFoldDB" id="A0A6J6BKS9"/>
<dbReference type="CDD" id="cd00063">
    <property type="entry name" value="FN3"/>
    <property type="match status" value="3"/>
</dbReference>
<dbReference type="PROSITE" id="PS50853">
    <property type="entry name" value="FN3"/>
    <property type="match status" value="3"/>
</dbReference>
<keyword evidence="1" id="KW-0677">Repeat</keyword>
<dbReference type="PRINTS" id="PR00014">
    <property type="entry name" value="FNTYPEIII"/>
</dbReference>
<dbReference type="Gene3D" id="2.130.10.10">
    <property type="entry name" value="YVTN repeat-like/Quinoprotein amine dehydrogenase"/>
    <property type="match status" value="2"/>
</dbReference>
<evidence type="ECO:0000313" key="4">
    <source>
        <dbReference type="EMBL" id="CAB4893164.1"/>
    </source>
</evidence>
<dbReference type="InterPro" id="IPR003961">
    <property type="entry name" value="FN3_dom"/>
</dbReference>
<dbReference type="PANTHER" id="PTHR13817">
    <property type="entry name" value="TITIN"/>
    <property type="match status" value="1"/>
</dbReference>
<dbReference type="InterPro" id="IPR013783">
    <property type="entry name" value="Ig-like_fold"/>
</dbReference>
<dbReference type="EMBL" id="CAFBME010000037">
    <property type="protein sequence ID" value="CAB4893164.1"/>
    <property type="molecule type" value="Genomic_DNA"/>
</dbReference>
<feature type="domain" description="Fibronectin type-III" evidence="2">
    <location>
        <begin position="498"/>
        <end position="594"/>
    </location>
</feature>
<protein>
    <submittedName>
        <fullName evidence="3">Unannotated protein</fullName>
    </submittedName>
</protein>
<feature type="domain" description="Fibronectin type-III" evidence="2">
    <location>
        <begin position="311"/>
        <end position="404"/>
    </location>
</feature>
<accession>A0A6J6BKS9</accession>
<evidence type="ECO:0000256" key="1">
    <source>
        <dbReference type="ARBA" id="ARBA00022737"/>
    </source>
</evidence>
<gene>
    <name evidence="3" type="ORF">UFOPK1380_00922</name>
    <name evidence="4" type="ORF">UFOPK3555_00501</name>
</gene>
<dbReference type="Gene3D" id="2.60.40.10">
    <property type="entry name" value="Immunoglobulins"/>
    <property type="match status" value="3"/>
</dbReference>
<feature type="domain" description="Fibronectin type-III" evidence="2">
    <location>
        <begin position="407"/>
        <end position="497"/>
    </location>
</feature>
<evidence type="ECO:0000259" key="2">
    <source>
        <dbReference type="PROSITE" id="PS50853"/>
    </source>
</evidence>
<proteinExistence type="predicted"/>
<dbReference type="Pfam" id="PF00041">
    <property type="entry name" value="fn3"/>
    <property type="match status" value="3"/>
</dbReference>
<organism evidence="3">
    <name type="scientific">freshwater metagenome</name>
    <dbReference type="NCBI Taxonomy" id="449393"/>
    <lineage>
        <taxon>unclassified sequences</taxon>
        <taxon>metagenomes</taxon>
        <taxon>ecological metagenomes</taxon>
    </lineage>
</organism>
<sequence length="697" mass="72957">MTDFAMSSSGKYQLLAVDGDGVYLSSNFGSSWTQVMSGDPAVSYYAKVAVSGDGSKMAIGAEPTADANSYAVPGDLYTSADYGATWTNKSVSKAWLGIRMSDDGTKMLAWTEVTATLASMLFYSTNSGTSWTQVTQYSGLMNWNDGAVSADGKIWWAQCSSCATPGLFRSTNGSTWTAKSPPHVPAGLHDLSVSTSGTTIFATGASNIYRSYDTGTTWTQIQTPNSGAVLADNISTSGTGRVVMLSGLNNFIYLSNDSGTTWIESTFNSDLNGQNLVAGSLGLRVSRDGTLLMADVQYGELYEQTIAFPTAPRAVAVSPLSTTSFFVSWSVPTSAGDGAITDYVIETSTNLSTWNTYKHSASTSTNVTFAGLTQGASYYYRITPVSAWGNGDSVTSRAFIPGPAPRAPTSLVATAGNAQVILTWNSVVETSPIQTYYVESSIDAGVTYIAFGHNATTDTTIAVTGLSNGSSYLFRVRGVSDGGYGTPTVSSAAIPRTTPDAPTFVWGNTTTTVVSLAWQAPSFNGGSAITDYVIRYSSNAGGSWTTYIDSVTAADTATITGLTNGVNYLFRVAAKNIAGTGPESSDSSQIMLQDIGPATIVISLPGGVRVAYKSTSVIITATVSQDGRVTFIVGTKRIPGCASLLTQSLSITCKWKPAVQGSVAIRATLKPTNTYYTPVNSADLSIGVARRTGVRGA</sequence>
<dbReference type="EMBL" id="CAEZSC010000058">
    <property type="protein sequence ID" value="CAB4538778.1"/>
    <property type="molecule type" value="Genomic_DNA"/>
</dbReference>
<dbReference type="InterPro" id="IPR015943">
    <property type="entry name" value="WD40/YVTN_repeat-like_dom_sf"/>
</dbReference>
<dbReference type="InterPro" id="IPR036116">
    <property type="entry name" value="FN3_sf"/>
</dbReference>
<dbReference type="PANTHER" id="PTHR13817:SF73">
    <property type="entry name" value="FIBRONECTIN TYPE-III DOMAIN-CONTAINING PROTEIN"/>
    <property type="match status" value="1"/>
</dbReference>
<name>A0A6J6BKS9_9ZZZZ</name>
<dbReference type="SUPFAM" id="SSF110296">
    <property type="entry name" value="Oligoxyloglucan reducing end-specific cellobiohydrolase"/>
    <property type="match status" value="1"/>
</dbReference>